<keyword evidence="2 5" id="KW-0812">Transmembrane</keyword>
<reference evidence="6 7" key="1">
    <citation type="submission" date="2016-10" db="EMBL/GenBank/DDBJ databases">
        <authorList>
            <person name="de Groot N.N."/>
        </authorList>
    </citation>
    <scope>NUCLEOTIDE SEQUENCE [LARGE SCALE GENOMIC DNA]</scope>
    <source>
        <strain evidence="6 7">PYCC 4715</strain>
    </source>
</reference>
<feature type="transmembrane region" description="Helical" evidence="5">
    <location>
        <begin position="77"/>
        <end position="103"/>
    </location>
</feature>
<keyword evidence="3 5" id="KW-1133">Transmembrane helix</keyword>
<comment type="subcellular location">
    <subcellularLocation>
        <location evidence="1">Membrane</location>
        <topology evidence="1">Multi-pass membrane protein</topology>
    </subcellularLocation>
</comment>
<dbReference type="Proteomes" id="UP000182259">
    <property type="component" value="Chromosome I"/>
</dbReference>
<evidence type="ECO:0000256" key="1">
    <source>
        <dbReference type="ARBA" id="ARBA00004141"/>
    </source>
</evidence>
<dbReference type="InterPro" id="IPR013861">
    <property type="entry name" value="TMEM115/Pdh1/Rbl19"/>
</dbReference>
<dbReference type="PANTHER" id="PTHR13377">
    <property type="entry name" value="PLACENTAL PROTEIN 6"/>
    <property type="match status" value="1"/>
</dbReference>
<dbReference type="SUPFAM" id="SSF144091">
    <property type="entry name" value="Rhomboid-like"/>
    <property type="match status" value="1"/>
</dbReference>
<proteinExistence type="predicted"/>
<dbReference type="GO" id="GO:0006890">
    <property type="term" value="P:retrograde vesicle-mediated transport, Golgi to endoplasmic reticulum"/>
    <property type="evidence" value="ECO:0007669"/>
    <property type="project" value="InterPro"/>
</dbReference>
<evidence type="ECO:0000313" key="7">
    <source>
        <dbReference type="Proteomes" id="UP000182259"/>
    </source>
</evidence>
<feature type="transmembrane region" description="Helical" evidence="5">
    <location>
        <begin position="275"/>
        <end position="298"/>
    </location>
</feature>
<sequence length="384" mass="42725">MNAGKVASILLVAIASLTILNFLLKYYTYFVLVVAAHKSASQDSSSDESGSVPHPHELYVPFLTFIPTVSPVLLRPWVIITAGLIEDSLLLLGFTILAVFNLGRFLEGMWGLQELLRFILFVLVASNMSLYLYYSFKTAIFGAGTSVPPVVISSIAIVMALLVAVKQRISDHYVILFRGSLRIKVTYLPFILLVLLAFLNLISDSYKVTWLLSLVGFVLSWMYLRYLKGASNERQSYLLPITARRVATPGLPPTLLQPPTITFDNNLSKGDRSDLFALATFFPGPLGSLVLLVCNAVFRFMIKRKWVDPKDYTTYDGEGTQEELGSVQSKLFSLSALKGAEDVSPIPNAGNAFNKVMAWFTTKENVDIKDSMDKRRKLAIRELD</sequence>
<protein>
    <submittedName>
        <fullName evidence="6">CIC11C00000000098</fullName>
    </submittedName>
</protein>
<gene>
    <name evidence="6" type="ORF">SAMEA4029009_CIC11G00000000098</name>
</gene>
<dbReference type="GO" id="GO:0016020">
    <property type="term" value="C:membrane"/>
    <property type="evidence" value="ECO:0007669"/>
    <property type="project" value="UniProtKB-SubCell"/>
</dbReference>
<evidence type="ECO:0000313" key="6">
    <source>
        <dbReference type="EMBL" id="SGZ50194.1"/>
    </source>
</evidence>
<dbReference type="Pfam" id="PF08551">
    <property type="entry name" value="DUF1751"/>
    <property type="match status" value="1"/>
</dbReference>
<evidence type="ECO:0000256" key="5">
    <source>
        <dbReference type="SAM" id="Phobius"/>
    </source>
</evidence>
<evidence type="ECO:0000256" key="3">
    <source>
        <dbReference type="ARBA" id="ARBA00022989"/>
    </source>
</evidence>
<feature type="transmembrane region" description="Helical" evidence="5">
    <location>
        <begin position="115"/>
        <end position="134"/>
    </location>
</feature>
<evidence type="ECO:0000256" key="4">
    <source>
        <dbReference type="ARBA" id="ARBA00023136"/>
    </source>
</evidence>
<keyword evidence="4 5" id="KW-0472">Membrane</keyword>
<dbReference type="Gene3D" id="1.20.1540.10">
    <property type="entry name" value="Rhomboid-like"/>
    <property type="match status" value="1"/>
</dbReference>
<name>A0A1L0BJ05_9ASCO</name>
<feature type="transmembrane region" description="Helical" evidence="5">
    <location>
        <begin position="140"/>
        <end position="165"/>
    </location>
</feature>
<feature type="transmembrane region" description="Helical" evidence="5">
    <location>
        <begin position="7"/>
        <end position="24"/>
    </location>
</feature>
<dbReference type="SMART" id="SM01160">
    <property type="entry name" value="DUF1751"/>
    <property type="match status" value="1"/>
</dbReference>
<dbReference type="AlphaFoldDB" id="A0A1L0BJ05"/>
<dbReference type="GO" id="GO:0005794">
    <property type="term" value="C:Golgi apparatus"/>
    <property type="evidence" value="ECO:0007669"/>
    <property type="project" value="TreeGrafter"/>
</dbReference>
<feature type="transmembrane region" description="Helical" evidence="5">
    <location>
        <begin position="208"/>
        <end position="224"/>
    </location>
</feature>
<organism evidence="6 7">
    <name type="scientific">Sungouiella intermedia</name>
    <dbReference type="NCBI Taxonomy" id="45354"/>
    <lineage>
        <taxon>Eukaryota</taxon>
        <taxon>Fungi</taxon>
        <taxon>Dikarya</taxon>
        <taxon>Ascomycota</taxon>
        <taxon>Saccharomycotina</taxon>
        <taxon>Pichiomycetes</taxon>
        <taxon>Metschnikowiaceae</taxon>
        <taxon>Sungouiella</taxon>
    </lineage>
</organism>
<dbReference type="EMBL" id="LT635764">
    <property type="protein sequence ID" value="SGZ50194.1"/>
    <property type="molecule type" value="Genomic_DNA"/>
</dbReference>
<dbReference type="InterPro" id="IPR035952">
    <property type="entry name" value="Rhomboid-like_sf"/>
</dbReference>
<feature type="transmembrane region" description="Helical" evidence="5">
    <location>
        <begin position="185"/>
        <end position="202"/>
    </location>
</feature>
<dbReference type="PANTHER" id="PTHR13377:SF3">
    <property type="entry name" value="TRANSMEMBRANE PROTEIN 115"/>
    <property type="match status" value="1"/>
</dbReference>
<evidence type="ECO:0000256" key="2">
    <source>
        <dbReference type="ARBA" id="ARBA00022692"/>
    </source>
</evidence>
<accession>A0A1L0BJ05</accession>